<dbReference type="SUPFAM" id="SSF82171">
    <property type="entry name" value="DPP6 N-terminal domain-like"/>
    <property type="match status" value="1"/>
</dbReference>
<dbReference type="Gene3D" id="3.40.50.12090">
    <property type="match status" value="1"/>
</dbReference>
<feature type="signal peptide" evidence="2">
    <location>
        <begin position="1"/>
        <end position="34"/>
    </location>
</feature>
<evidence type="ECO:0008006" key="5">
    <source>
        <dbReference type="Google" id="ProtNLM"/>
    </source>
</evidence>
<dbReference type="InterPro" id="IPR051922">
    <property type="entry name" value="Bact_Sporulation_Assoc"/>
</dbReference>
<evidence type="ECO:0000313" key="4">
    <source>
        <dbReference type="Proteomes" id="UP001501444"/>
    </source>
</evidence>
<accession>A0ABP5V1X1</accession>
<evidence type="ECO:0000256" key="1">
    <source>
        <dbReference type="SAM" id="MobiDB-lite"/>
    </source>
</evidence>
<organism evidence="3 4">
    <name type="scientific">Dactylosporangium salmoneum</name>
    <dbReference type="NCBI Taxonomy" id="53361"/>
    <lineage>
        <taxon>Bacteria</taxon>
        <taxon>Bacillati</taxon>
        <taxon>Actinomycetota</taxon>
        <taxon>Actinomycetes</taxon>
        <taxon>Micromonosporales</taxon>
        <taxon>Micromonosporaceae</taxon>
        <taxon>Dactylosporangium</taxon>
    </lineage>
</organism>
<dbReference type="RefSeq" id="WP_344620340.1">
    <property type="nucleotide sequence ID" value="NZ_BAAARV010000130.1"/>
</dbReference>
<name>A0ABP5V1X1_9ACTN</name>
<feature type="chain" id="PRO_5045315525" description="WD40 repeat protein" evidence="2">
    <location>
        <begin position="35"/>
        <end position="673"/>
    </location>
</feature>
<protein>
    <recommendedName>
        <fullName evidence="5">WD40 repeat protein</fullName>
    </recommendedName>
</protein>
<sequence length="673" mass="69680">MSSTFTRRSVLRAAAATAATTAAAPLIMSATEQAASATVPGELGRISYSVGSTFYVADANGANARVLASGVSGSGDWAPDGSRFFYGSGTQLNSVRADGTGWLRLLTNPSKSARDVTVTQDGRYVVFSSDTGLRYAGTGANWYDSSVLYGVGSIDRPTVSVDGTIFYDQGGATLDTRSIVRFSNQTGPQEIITNGWDPDVSPDGSQVVFVRSDSANGKAQLWLAGSDGSNPAQLTTEAAAGAWNIQPKWSPDGATILFASAASNGGTTGIKKINVESKAVASVVANGANPTWQPVKSGLVERVWGQTALDTAIATSRYNFADHGLAEKARPQAKAVVLSRNDVYYDALSGSALAVNKQAPLLITPRDGLPASVEAEIKRVLGTSGDVYLLGGTAAIPTPIENRLKSIGFTTHRVAGNTLFDTAIAVANAITTTPDTIIVSTALNYYDALAAGAAAGANPGTVIVLTAGDTLPAETAAYLNKFNPDQVDIVTAGGPGDRAVIGGYMRGQLPSWPDELYYYAIIGQFAQDTAQLIAEFFFGSPRCAGIATMTSWYDALTGGAMIGGNYGPLLLTAPNSLDHQVSDYLSHNSAAMVDVVLIGGPNALSPNLIPQLGNSFSLPGHYTTSETTPENSLQAKAQAKSLAATDPKKAATNPAAKQDKAPGLAAKPVQASR</sequence>
<proteinExistence type="predicted"/>
<dbReference type="InterPro" id="IPR006311">
    <property type="entry name" value="TAT_signal"/>
</dbReference>
<dbReference type="Pfam" id="PF07676">
    <property type="entry name" value="PD40"/>
    <property type="match status" value="3"/>
</dbReference>
<dbReference type="PANTHER" id="PTHR30032:SF8">
    <property type="entry name" value="GERMINATION-SPECIFIC N-ACETYLMURAMOYL-L-ALANINE AMIDASE"/>
    <property type="match status" value="1"/>
</dbReference>
<evidence type="ECO:0000256" key="2">
    <source>
        <dbReference type="SAM" id="SignalP"/>
    </source>
</evidence>
<feature type="compositionally biased region" description="Low complexity" evidence="1">
    <location>
        <begin position="632"/>
        <end position="644"/>
    </location>
</feature>
<reference evidence="4" key="1">
    <citation type="journal article" date="2019" name="Int. J. Syst. Evol. Microbiol.">
        <title>The Global Catalogue of Microorganisms (GCM) 10K type strain sequencing project: providing services to taxonomists for standard genome sequencing and annotation.</title>
        <authorList>
            <consortium name="The Broad Institute Genomics Platform"/>
            <consortium name="The Broad Institute Genome Sequencing Center for Infectious Disease"/>
            <person name="Wu L."/>
            <person name="Ma J."/>
        </authorList>
    </citation>
    <scope>NUCLEOTIDE SEQUENCE [LARGE SCALE GENOMIC DNA]</scope>
    <source>
        <strain evidence="4">JCM 3272</strain>
    </source>
</reference>
<dbReference type="EMBL" id="BAAARV010000130">
    <property type="protein sequence ID" value="GAA2392683.1"/>
    <property type="molecule type" value="Genomic_DNA"/>
</dbReference>
<gene>
    <name evidence="3" type="ORF">GCM10010170_105570</name>
</gene>
<dbReference type="Proteomes" id="UP001501444">
    <property type="component" value="Unassembled WGS sequence"/>
</dbReference>
<dbReference type="PROSITE" id="PS51318">
    <property type="entry name" value="TAT"/>
    <property type="match status" value="1"/>
</dbReference>
<dbReference type="InterPro" id="IPR011659">
    <property type="entry name" value="WD40"/>
</dbReference>
<dbReference type="InterPro" id="IPR011042">
    <property type="entry name" value="6-blade_b-propeller_TolB-like"/>
</dbReference>
<keyword evidence="4" id="KW-1185">Reference proteome</keyword>
<feature type="compositionally biased region" description="Polar residues" evidence="1">
    <location>
        <begin position="620"/>
        <end position="631"/>
    </location>
</feature>
<feature type="region of interest" description="Disordered" evidence="1">
    <location>
        <begin position="620"/>
        <end position="673"/>
    </location>
</feature>
<keyword evidence="2" id="KW-0732">Signal</keyword>
<dbReference type="InterPro" id="IPR007253">
    <property type="entry name" value="Cell_wall-bd_2"/>
</dbReference>
<evidence type="ECO:0000313" key="3">
    <source>
        <dbReference type="EMBL" id="GAA2392683.1"/>
    </source>
</evidence>
<dbReference type="Pfam" id="PF04122">
    <property type="entry name" value="CW_binding_2"/>
    <property type="match status" value="3"/>
</dbReference>
<dbReference type="Gene3D" id="2.120.10.30">
    <property type="entry name" value="TolB, C-terminal domain"/>
    <property type="match status" value="2"/>
</dbReference>
<comment type="caution">
    <text evidence="3">The sequence shown here is derived from an EMBL/GenBank/DDBJ whole genome shotgun (WGS) entry which is preliminary data.</text>
</comment>
<dbReference type="PANTHER" id="PTHR30032">
    <property type="entry name" value="N-ACETYLMURAMOYL-L-ALANINE AMIDASE-RELATED"/>
    <property type="match status" value="1"/>
</dbReference>